<protein>
    <recommendedName>
        <fullName evidence="2">Clr5 domain-containing protein</fullName>
    </recommendedName>
</protein>
<dbReference type="EMBL" id="MU002091">
    <property type="protein sequence ID" value="KAF2790138.1"/>
    <property type="molecule type" value="Genomic_DNA"/>
</dbReference>
<evidence type="ECO:0000313" key="3">
    <source>
        <dbReference type="EMBL" id="KAF2790138.1"/>
    </source>
</evidence>
<keyword evidence="4" id="KW-1185">Reference proteome</keyword>
<accession>A0A6A6X1Q7</accession>
<reference evidence="3" key="1">
    <citation type="journal article" date="2020" name="Stud. Mycol.">
        <title>101 Dothideomycetes genomes: a test case for predicting lifestyles and emergence of pathogens.</title>
        <authorList>
            <person name="Haridas S."/>
            <person name="Albert R."/>
            <person name="Binder M."/>
            <person name="Bloem J."/>
            <person name="Labutti K."/>
            <person name="Salamov A."/>
            <person name="Andreopoulos B."/>
            <person name="Baker S."/>
            <person name="Barry K."/>
            <person name="Bills G."/>
            <person name="Bluhm B."/>
            <person name="Cannon C."/>
            <person name="Castanera R."/>
            <person name="Culley D."/>
            <person name="Daum C."/>
            <person name="Ezra D."/>
            <person name="Gonzalez J."/>
            <person name="Henrissat B."/>
            <person name="Kuo A."/>
            <person name="Liang C."/>
            <person name="Lipzen A."/>
            <person name="Lutzoni F."/>
            <person name="Magnuson J."/>
            <person name="Mondo S."/>
            <person name="Nolan M."/>
            <person name="Ohm R."/>
            <person name="Pangilinan J."/>
            <person name="Park H.-J."/>
            <person name="Ramirez L."/>
            <person name="Alfaro M."/>
            <person name="Sun H."/>
            <person name="Tritt A."/>
            <person name="Yoshinaga Y."/>
            <person name="Zwiers L.-H."/>
            <person name="Turgeon B."/>
            <person name="Goodwin S."/>
            <person name="Spatafora J."/>
            <person name="Crous P."/>
            <person name="Grigoriev I."/>
        </authorList>
    </citation>
    <scope>NUCLEOTIDE SEQUENCE</scope>
    <source>
        <strain evidence="3">CBS 109.77</strain>
    </source>
</reference>
<feature type="domain" description="Clr5" evidence="2">
    <location>
        <begin position="28"/>
        <end position="81"/>
    </location>
</feature>
<dbReference type="Proteomes" id="UP000799757">
    <property type="component" value="Unassembled WGS sequence"/>
</dbReference>
<dbReference type="OrthoDB" id="194358at2759"/>
<evidence type="ECO:0000259" key="2">
    <source>
        <dbReference type="Pfam" id="PF14420"/>
    </source>
</evidence>
<dbReference type="AlphaFoldDB" id="A0A6A6X1Q7"/>
<dbReference type="Pfam" id="PF14420">
    <property type="entry name" value="Clr5"/>
    <property type="match status" value="1"/>
</dbReference>
<dbReference type="InterPro" id="IPR025676">
    <property type="entry name" value="Clr5_dom"/>
</dbReference>
<evidence type="ECO:0000256" key="1">
    <source>
        <dbReference type="SAM" id="MobiDB-lite"/>
    </source>
</evidence>
<dbReference type="PANTHER" id="PTHR38788">
    <property type="entry name" value="CLR5 DOMAIN-CONTAINING PROTEIN"/>
    <property type="match status" value="1"/>
</dbReference>
<gene>
    <name evidence="3" type="ORF">K505DRAFT_377733</name>
</gene>
<sequence>MKTPILAPRPNWPVASTASKPHLVLTHSDSEWAAFYPEIERLYVRERRKLRYVIKYMESERGFKATEQMYKKRFAKWGFQKNSKRSATTPQPLKTNDKYKTVASRKASPPRELGSMQAFPGLCHQDGLTLLFLTSVRTSSVAFFESVQCRDAFLASRQQLSTGQLRPSNTQEICSAFKLVTDLLDRGRGDLAGRMARKAFVLLEEMLMLEGPALVWNLLEMMHYMVKLRHAQLFHILLRHLIALAGSQMAETHPLPTMLRGLRGLVKTMTSVDPGLHSSALPSLLERAWTLNAEILFNHFHPRLYQLYLRILWDSCSIGPPAAISFSHMEAQQMLSAATVAYQGEGFLASTPVEEDKMIQRLLTPRVDTSPPQDYKMLRASSIAALREHGDSILNRGPSFNGDTTILLGMLAGLATSKVLEGSPAVVESRLDAKKGICAIKALVDLKSEHGGHKLGAYLDAVERIRAIVALRGYAEGETDPQVVREMWLLQDALVAAGENGEAQEVEQDAYRRIEKYIQDIPIDSA</sequence>
<evidence type="ECO:0000313" key="4">
    <source>
        <dbReference type="Proteomes" id="UP000799757"/>
    </source>
</evidence>
<proteinExistence type="predicted"/>
<feature type="region of interest" description="Disordered" evidence="1">
    <location>
        <begin position="81"/>
        <end position="111"/>
    </location>
</feature>
<feature type="compositionally biased region" description="Polar residues" evidence="1">
    <location>
        <begin position="85"/>
        <end position="94"/>
    </location>
</feature>
<dbReference type="PANTHER" id="PTHR38788:SF3">
    <property type="entry name" value="CLR5 DOMAIN-CONTAINING PROTEIN"/>
    <property type="match status" value="1"/>
</dbReference>
<name>A0A6A6X1Q7_9PLEO</name>
<organism evidence="3 4">
    <name type="scientific">Melanomma pulvis-pyrius CBS 109.77</name>
    <dbReference type="NCBI Taxonomy" id="1314802"/>
    <lineage>
        <taxon>Eukaryota</taxon>
        <taxon>Fungi</taxon>
        <taxon>Dikarya</taxon>
        <taxon>Ascomycota</taxon>
        <taxon>Pezizomycotina</taxon>
        <taxon>Dothideomycetes</taxon>
        <taxon>Pleosporomycetidae</taxon>
        <taxon>Pleosporales</taxon>
        <taxon>Melanommataceae</taxon>
        <taxon>Melanomma</taxon>
    </lineage>
</organism>